<feature type="signal peptide" evidence="9">
    <location>
        <begin position="1"/>
        <end position="21"/>
    </location>
</feature>
<evidence type="ECO:0000256" key="6">
    <source>
        <dbReference type="ARBA" id="ARBA00023326"/>
    </source>
</evidence>
<dbReference type="EMBL" id="JAUEPU010000002">
    <property type="protein sequence ID" value="KAK0505063.1"/>
    <property type="molecule type" value="Genomic_DNA"/>
</dbReference>
<keyword evidence="12" id="KW-1185">Reference proteome</keyword>
<feature type="domain" description="Auxiliary Activity family 9 catalytic" evidence="10">
    <location>
        <begin position="22"/>
        <end position="230"/>
    </location>
</feature>
<keyword evidence="3 8" id="KW-0136">Cellulose degradation</keyword>
<evidence type="ECO:0000256" key="7">
    <source>
        <dbReference type="ARBA" id="ARBA00044502"/>
    </source>
</evidence>
<gene>
    <name evidence="11" type="ORF">EDD18DRAFT_1127537</name>
</gene>
<dbReference type="GO" id="GO:0008810">
    <property type="term" value="F:cellulase activity"/>
    <property type="evidence" value="ECO:0007669"/>
    <property type="project" value="UniProtKB-UniRule"/>
</dbReference>
<keyword evidence="9" id="KW-0732">Signal</keyword>
<dbReference type="InterPro" id="IPR049892">
    <property type="entry name" value="AA9"/>
</dbReference>
<comment type="function">
    <text evidence="8">Lytic polysaccharide monooxygenase (LMPO) that depolymerizes crystalline and amorphous polysaccharides via the oxidation of scissile alpha- or beta-(1-4)-glycosidic bonds, yielding C1 and/or C4 oxidation products. Catalysis by LPMOs requires the reduction of the active-site copper from Cu(II) to Cu(I) by a reducing agent and H(2)O(2) or O(2) as a cosubstrate.</text>
</comment>
<dbReference type="AlphaFoldDB" id="A0AA39UVG0"/>
<comment type="catalytic activity">
    <reaction evidence="8">
        <text>[(1-&gt;4)-beta-D-glucosyl]n+m + reduced acceptor + O2 = 4-dehydro-beta-D-glucosyl-[(1-&gt;4)-beta-D-glucosyl]n-1 + [(1-&gt;4)-beta-D-glucosyl]m + acceptor + H2O.</text>
        <dbReference type="EC" id="1.14.99.56"/>
    </reaction>
</comment>
<keyword evidence="6 8" id="KW-0624">Polysaccharide degradation</keyword>
<feature type="chain" id="PRO_5041389233" description="AA9 family lytic polysaccharide monooxygenase" evidence="9">
    <location>
        <begin position="22"/>
        <end position="420"/>
    </location>
</feature>
<evidence type="ECO:0000313" key="11">
    <source>
        <dbReference type="EMBL" id="KAK0505063.1"/>
    </source>
</evidence>
<evidence type="ECO:0000256" key="2">
    <source>
        <dbReference type="ARBA" id="ARBA00022525"/>
    </source>
</evidence>
<accession>A0AA39UVG0</accession>
<sequence>MKSSTVPLILASAAFFGVANAHSRVWSDWVDGVDQGAGAGVYIRQPPSNSPVKDLTSDDVFCNVDGTTAASSTISIAAGGTLTSEWYHDTRGDDIIDSSHVGPIVAYIAPADATPGEDAWVKIYEEGYDGSEWAVTKLIANEGKVDITIPSTLAAGDYLYRIEILALHESDTLYTANSARGIQLYPSCHQLTVTGSGSTSLPGGVPFPGTYTDDEPGILFNVYSEDASTYVIPGPDVWDGTSSYDTSGYTDGSSASSTAVVSTASSTTAATSSAVVASSSSVAAAISSTTSATLVATPASASATSAIASSSIIVSSSVSSAVSSSATAKSTTAVATTATATTAAATTTSTTAVATATSTSSVVDANICYNNWNTCVANNRPSTDTTACDAEKTSCLSSAKINYNMVSRAKRDGKFGRLLI</sequence>
<dbReference type="CDD" id="cd21175">
    <property type="entry name" value="LPMO_AA9"/>
    <property type="match status" value="1"/>
</dbReference>
<evidence type="ECO:0000256" key="4">
    <source>
        <dbReference type="ARBA" id="ARBA00023157"/>
    </source>
</evidence>
<reference evidence="11" key="1">
    <citation type="submission" date="2023-06" db="EMBL/GenBank/DDBJ databases">
        <authorList>
            <consortium name="Lawrence Berkeley National Laboratory"/>
            <person name="Ahrendt S."/>
            <person name="Sahu N."/>
            <person name="Indic B."/>
            <person name="Wong-Bajracharya J."/>
            <person name="Merenyi Z."/>
            <person name="Ke H.-M."/>
            <person name="Monk M."/>
            <person name="Kocsube S."/>
            <person name="Drula E."/>
            <person name="Lipzen A."/>
            <person name="Balint B."/>
            <person name="Henrissat B."/>
            <person name="Andreopoulos B."/>
            <person name="Martin F.M."/>
            <person name="Harder C.B."/>
            <person name="Rigling D."/>
            <person name="Ford K.L."/>
            <person name="Foster G.D."/>
            <person name="Pangilinan J."/>
            <person name="Papanicolaou A."/>
            <person name="Barry K."/>
            <person name="LaButti K."/>
            <person name="Viragh M."/>
            <person name="Koriabine M."/>
            <person name="Yan M."/>
            <person name="Riley R."/>
            <person name="Champramary S."/>
            <person name="Plett K.L."/>
            <person name="Tsai I.J."/>
            <person name="Slot J."/>
            <person name="Sipos G."/>
            <person name="Plett J."/>
            <person name="Nagy L.G."/>
            <person name="Grigoriev I.V."/>
        </authorList>
    </citation>
    <scope>NUCLEOTIDE SEQUENCE</scope>
    <source>
        <strain evidence="11">HWK02</strain>
    </source>
</reference>
<evidence type="ECO:0000259" key="10">
    <source>
        <dbReference type="Pfam" id="PF03443"/>
    </source>
</evidence>
<dbReference type="EC" id="1.14.99.56" evidence="8"/>
<dbReference type="GO" id="GO:0030245">
    <property type="term" value="P:cellulose catabolic process"/>
    <property type="evidence" value="ECO:0007669"/>
    <property type="project" value="UniProtKB-UniRule"/>
</dbReference>
<evidence type="ECO:0000313" key="12">
    <source>
        <dbReference type="Proteomes" id="UP001175228"/>
    </source>
</evidence>
<comment type="domain">
    <text evidence="8">Has a modular structure: an endo-beta-1,4-glucanase catalytic module at the N-terminus, a linker rich in serines and threonines, and a C-terminal carbohydrate-binding module (CBM).</text>
</comment>
<dbReference type="PANTHER" id="PTHR33353:SF17">
    <property type="entry name" value="ENDO-BETA-1,4-GLUCANASE D"/>
    <property type="match status" value="1"/>
</dbReference>
<organism evidence="11 12">
    <name type="scientific">Armillaria luteobubalina</name>
    <dbReference type="NCBI Taxonomy" id="153913"/>
    <lineage>
        <taxon>Eukaryota</taxon>
        <taxon>Fungi</taxon>
        <taxon>Dikarya</taxon>
        <taxon>Basidiomycota</taxon>
        <taxon>Agaricomycotina</taxon>
        <taxon>Agaricomycetes</taxon>
        <taxon>Agaricomycetidae</taxon>
        <taxon>Agaricales</taxon>
        <taxon>Marasmiineae</taxon>
        <taxon>Physalacriaceae</taxon>
        <taxon>Armillaria</taxon>
    </lineage>
</organism>
<comment type="subcellular location">
    <subcellularLocation>
        <location evidence="1 8">Secreted</location>
    </subcellularLocation>
</comment>
<protein>
    <recommendedName>
        <fullName evidence="8">AA9 family lytic polysaccharide monooxygenase</fullName>
        <ecNumber evidence="8">1.14.99.56</ecNumber>
    </recommendedName>
    <alternativeName>
        <fullName evidence="8">Endo-beta-1,4-glucanase</fullName>
    </alternativeName>
    <alternativeName>
        <fullName evidence="8">Glycosyl hydrolase 61 family protein</fullName>
    </alternativeName>
</protein>
<evidence type="ECO:0000256" key="1">
    <source>
        <dbReference type="ARBA" id="ARBA00004613"/>
    </source>
</evidence>
<dbReference type="PANTHER" id="PTHR33353">
    <property type="entry name" value="PUTATIVE (AFU_ORTHOLOGUE AFUA_1G12560)-RELATED"/>
    <property type="match status" value="1"/>
</dbReference>
<keyword evidence="2 8" id="KW-0964">Secreted</keyword>
<comment type="caution">
    <text evidence="11">The sequence shown here is derived from an EMBL/GenBank/DDBJ whole genome shotgun (WGS) entry which is preliminary data.</text>
</comment>
<evidence type="ECO:0000256" key="5">
    <source>
        <dbReference type="ARBA" id="ARBA00023277"/>
    </source>
</evidence>
<evidence type="ECO:0000256" key="3">
    <source>
        <dbReference type="ARBA" id="ARBA00023001"/>
    </source>
</evidence>
<name>A0AA39UVG0_9AGAR</name>
<evidence type="ECO:0000256" key="9">
    <source>
        <dbReference type="SAM" id="SignalP"/>
    </source>
</evidence>
<keyword evidence="4 8" id="KW-1015">Disulfide bond</keyword>
<dbReference type="Proteomes" id="UP001175228">
    <property type="component" value="Unassembled WGS sequence"/>
</dbReference>
<evidence type="ECO:0000256" key="8">
    <source>
        <dbReference type="RuleBase" id="RU368122"/>
    </source>
</evidence>
<dbReference type="GO" id="GO:0030248">
    <property type="term" value="F:cellulose binding"/>
    <property type="evidence" value="ECO:0007669"/>
    <property type="project" value="UniProtKB-UniRule"/>
</dbReference>
<dbReference type="InterPro" id="IPR005103">
    <property type="entry name" value="AA9_LPMO"/>
</dbReference>
<dbReference type="Gene3D" id="2.70.50.70">
    <property type="match status" value="1"/>
</dbReference>
<comment type="similarity">
    <text evidence="7">Belongs to the polysaccharide monooxygenase AA9 family.</text>
</comment>
<dbReference type="GO" id="GO:0005576">
    <property type="term" value="C:extracellular region"/>
    <property type="evidence" value="ECO:0007669"/>
    <property type="project" value="UniProtKB-SubCell"/>
</dbReference>
<proteinExistence type="inferred from homology"/>
<dbReference type="Pfam" id="PF03443">
    <property type="entry name" value="AA9"/>
    <property type="match status" value="1"/>
</dbReference>
<keyword evidence="5 8" id="KW-0119">Carbohydrate metabolism</keyword>